<dbReference type="EMBL" id="CP050869">
    <property type="protein sequence ID" value="QPG50169.1"/>
    <property type="molecule type" value="Genomic_DNA"/>
</dbReference>
<dbReference type="Proteomes" id="UP000076770">
    <property type="component" value="Chromosome i"/>
</dbReference>
<dbReference type="PROSITE" id="PS00211">
    <property type="entry name" value="ABC_TRANSPORTER_1"/>
    <property type="match status" value="1"/>
</dbReference>
<evidence type="ECO:0000313" key="5">
    <source>
        <dbReference type="EMBL" id="AKA73187.1"/>
    </source>
</evidence>
<evidence type="ECO:0000313" key="8">
    <source>
        <dbReference type="EMBL" id="AZF83371.1"/>
    </source>
</evidence>
<dbReference type="Proteomes" id="UP000033057">
    <property type="component" value="Chromosome"/>
</dbReference>
<name>A0A0E3JWS4_SACSO</name>
<keyword evidence="3 6" id="KW-0067">ATP-binding</keyword>
<evidence type="ECO:0000259" key="4">
    <source>
        <dbReference type="PROSITE" id="PS50893"/>
    </source>
</evidence>
<reference evidence="9 16" key="6">
    <citation type="journal article" date="2020" name="Nat. Commun.">
        <title>The structures of two archaeal type IV pili illuminate evolutionary relationships.</title>
        <authorList>
            <person name="Wang F."/>
            <person name="Baquero D.P."/>
            <person name="Su Z."/>
            <person name="Beltran L.C."/>
            <person name="Prangishvili D."/>
            <person name="Krupovic M."/>
            <person name="Egelman E.H."/>
        </authorList>
    </citation>
    <scope>NUCLEOTIDE SEQUENCE [LARGE SCALE GENOMIC DNA]</scope>
    <source>
        <strain evidence="9 16">POZ149</strain>
    </source>
</reference>
<evidence type="ECO:0000313" key="9">
    <source>
        <dbReference type="EMBL" id="QPG50169.1"/>
    </source>
</evidence>
<dbReference type="SMART" id="SM00382">
    <property type="entry name" value="AAA"/>
    <property type="match status" value="1"/>
</dbReference>
<dbReference type="Gene3D" id="3.40.50.300">
    <property type="entry name" value="P-loop containing nucleotide triphosphate hydrolases"/>
    <property type="match status" value="1"/>
</dbReference>
<evidence type="ECO:0000313" key="16">
    <source>
        <dbReference type="Proteomes" id="UP000594632"/>
    </source>
</evidence>
<dbReference type="GO" id="GO:0005524">
    <property type="term" value="F:ATP binding"/>
    <property type="evidence" value="ECO:0007669"/>
    <property type="project" value="UniProtKB-KW"/>
</dbReference>
<reference evidence="10" key="2">
    <citation type="submission" date="2016-04" db="EMBL/GenBank/DDBJ databases">
        <authorList>
            <person name="Evans L.H."/>
            <person name="Alamgir A."/>
            <person name="Owens N."/>
            <person name="Weber N.D."/>
            <person name="Virtaneva K."/>
            <person name="Barbian K."/>
            <person name="Babar A."/>
            <person name="Rosenke K."/>
        </authorList>
    </citation>
    <scope>NUCLEOTIDE SEQUENCE</scope>
    <source>
        <strain evidence="10">P1</strain>
    </source>
</reference>
<dbReference type="EMBL" id="LT549890">
    <property type="protein sequence ID" value="SAI86693.1"/>
    <property type="molecule type" value="Genomic_DNA"/>
</dbReference>
<dbReference type="NCBIfam" id="TIGR01727">
    <property type="entry name" value="oligo_HPY"/>
    <property type="match status" value="1"/>
</dbReference>
<reference evidence="6" key="5">
    <citation type="submission" date="2018-10" db="EMBL/GenBank/DDBJ databases">
        <authorList>
            <person name="McCarthy S."/>
            <person name="Gradnigo J."/>
            <person name="Johnson T."/>
            <person name="Payne S."/>
            <person name="Lipzen A."/>
            <person name="Schackwitz W."/>
            <person name="Martin J."/>
            <person name="Moriyama E."/>
            <person name="Blum P."/>
        </authorList>
    </citation>
    <scope>NUCLEOTIDE SEQUENCE</scope>
    <source>
        <strain evidence="5">SARC-B</strain>
        <strain evidence="6">SARC-C</strain>
        <strain evidence="7">SULA</strain>
    </source>
</reference>
<dbReference type="PROSITE" id="PS50893">
    <property type="entry name" value="ABC_TRANSPORTER_2"/>
    <property type="match status" value="1"/>
</dbReference>
<evidence type="ECO:0000313" key="11">
    <source>
        <dbReference type="Proteomes" id="UP000033057"/>
    </source>
</evidence>
<protein>
    <submittedName>
        <fullName evidence="6">ABC transporter ATP-binding protein</fullName>
    </submittedName>
</protein>
<evidence type="ECO:0000256" key="3">
    <source>
        <dbReference type="ARBA" id="ARBA00022840"/>
    </source>
</evidence>
<dbReference type="RefSeq" id="WP_010924109.1">
    <property type="nucleotide sequence ID" value="NZ_CP011055.2"/>
</dbReference>
<dbReference type="InterPro" id="IPR017871">
    <property type="entry name" value="ABC_transporter-like_CS"/>
</dbReference>
<evidence type="ECO:0000313" key="10">
    <source>
        <dbReference type="EMBL" id="SAI86693.1"/>
    </source>
</evidence>
<reference evidence="14" key="3">
    <citation type="submission" date="2016-04" db="EMBL/GenBank/DDBJ databases">
        <authorList>
            <person name="Shah S.A."/>
            <person name="Garrett R.A."/>
        </authorList>
    </citation>
    <scope>NUCLEOTIDE SEQUENCE [LARGE SCALE GENOMIC DNA]</scope>
    <source>
        <strain evidence="14">ATCC 35091 / DSM 1616 / JCM 8930 / NBRC 15331 / P1</strain>
    </source>
</reference>
<dbReference type="CDD" id="cd03257">
    <property type="entry name" value="ABC_NikE_OppD_transporters"/>
    <property type="match status" value="1"/>
</dbReference>
<dbReference type="KEGG" id="ssoa:SULA_0823"/>
<dbReference type="Pfam" id="PF00005">
    <property type="entry name" value="ABC_tran"/>
    <property type="match status" value="1"/>
</dbReference>
<dbReference type="GeneID" id="44128765"/>
<keyword evidence="2" id="KW-0547">Nucleotide-binding</keyword>
<feature type="domain" description="ABC transporter" evidence="4">
    <location>
        <begin position="8"/>
        <end position="255"/>
    </location>
</feature>
<dbReference type="AlphaFoldDB" id="A0A0E3JWS4"/>
<dbReference type="GO" id="GO:0016887">
    <property type="term" value="F:ATP hydrolysis activity"/>
    <property type="evidence" value="ECO:0007669"/>
    <property type="project" value="InterPro"/>
</dbReference>
<dbReference type="OrthoDB" id="18209at2157"/>
<dbReference type="InterPro" id="IPR013563">
    <property type="entry name" value="Oligopep_ABC_C"/>
</dbReference>
<proteinExistence type="predicted"/>
<evidence type="ECO:0000256" key="1">
    <source>
        <dbReference type="ARBA" id="ARBA00022448"/>
    </source>
</evidence>
<reference evidence="11 12" key="1">
    <citation type="journal article" date="2015" name="Genome Announc.">
        <title>Complete Genome Sequence of Sulfolobus solfataricus Strain 98/2 and Evolved Derivatives.</title>
        <authorList>
            <person name="McCarthy S."/>
            <person name="Gradnigo J."/>
            <person name="Johnson T."/>
            <person name="Payne S."/>
            <person name="Lipzen A."/>
            <person name="Martin J."/>
            <person name="Schackwitz W."/>
            <person name="Moriyama E."/>
            <person name="Blum P."/>
        </authorList>
    </citation>
    <scope>NUCLEOTIDE SEQUENCE [LARGE SCALE GENOMIC DNA]</scope>
    <source>
        <strain evidence="11">98/2 SULC</strain>
        <strain evidence="5">SARC-B</strain>
        <strain evidence="6">SARC-C</strain>
        <strain evidence="7 13">SULA</strain>
        <strain evidence="12">SULB</strain>
    </source>
</reference>
<evidence type="ECO:0000313" key="13">
    <source>
        <dbReference type="Proteomes" id="UP000033106"/>
    </source>
</evidence>
<dbReference type="InterPro" id="IPR003439">
    <property type="entry name" value="ABC_transporter-like_ATP-bd"/>
</dbReference>
<dbReference type="KEGG" id="ssol:SULB_0825"/>
<dbReference type="EMBL" id="CP011057">
    <property type="protein sequence ID" value="AKA78578.1"/>
    <property type="molecule type" value="Genomic_DNA"/>
</dbReference>
<dbReference type="EMBL" id="CP011055">
    <property type="protein sequence ID" value="AKA73187.1"/>
    <property type="molecule type" value="Genomic_DNA"/>
</dbReference>
<dbReference type="EMBL" id="CP033241">
    <property type="protein sequence ID" value="AZF83371.1"/>
    <property type="molecule type" value="Genomic_DNA"/>
</dbReference>
<evidence type="ECO:0000256" key="2">
    <source>
        <dbReference type="ARBA" id="ARBA00022741"/>
    </source>
</evidence>
<dbReference type="GO" id="GO:0015833">
    <property type="term" value="P:peptide transport"/>
    <property type="evidence" value="ECO:0007669"/>
    <property type="project" value="InterPro"/>
</dbReference>
<dbReference type="GeneID" id="1453065"/>
<keyword evidence="1" id="KW-0813">Transport</keyword>
<organism evidence="6 11">
    <name type="scientific">Saccharolobus solfataricus</name>
    <name type="common">Sulfolobus solfataricus</name>
    <dbReference type="NCBI Taxonomy" id="2287"/>
    <lineage>
        <taxon>Archaea</taxon>
        <taxon>Thermoproteota</taxon>
        <taxon>Thermoprotei</taxon>
        <taxon>Sulfolobales</taxon>
        <taxon>Sulfolobaceae</taxon>
        <taxon>Saccharolobus</taxon>
    </lineage>
</organism>
<gene>
    <name evidence="9" type="ORF">HFC64_10470</name>
    <name evidence="10" type="ORF">SSOP1_3139</name>
    <name evidence="7" type="ORF">SULA_0823</name>
    <name evidence="5" type="ORF">SULB_0825</name>
    <name evidence="6" type="ORF">SULC_0823</name>
    <name evidence="8" type="ORF">SULZ_04250</name>
</gene>
<evidence type="ECO:0000313" key="14">
    <source>
        <dbReference type="Proteomes" id="UP000076770"/>
    </source>
</evidence>
<dbReference type="Proteomes" id="UP000033085">
    <property type="component" value="Chromosome"/>
</dbReference>
<evidence type="ECO:0000313" key="15">
    <source>
        <dbReference type="Proteomes" id="UP000269431"/>
    </source>
</evidence>
<dbReference type="Proteomes" id="UP000269431">
    <property type="component" value="Chromosome"/>
</dbReference>
<sequence>MSEISISVKNLNVGYLSDYGIIKVLRNVSIDIPESKIIGVAGESGSGKSTLATTIMGFVNPPLYVERGSIIVDSKYDILSMSRDELNKIRGSVISYVPQAAQNSLNPIRKVKETFTDILKAKGMDYYANIDVVYNTLEEVGLTDRQVLDMYPFQLSGGMKQRVVIAISLLLNPKILIMDEPTTGLDVVVQYEILKLLKKIQKEKDLTLVVISHDIAMLFQISDYIAVMYGGQIVEYGKYNTLLEEAYHPYTYLLLSSVPTVRSRGKKLPRIPGDFEGFIRYPKGCVFSSRCPFVTSTCKEVPPQIVAYDKFGFYKCIRYPEWRNEVKKAYE</sequence>
<dbReference type="SUPFAM" id="SSF52540">
    <property type="entry name" value="P-loop containing nucleoside triphosphate hydrolases"/>
    <property type="match status" value="1"/>
</dbReference>
<dbReference type="InterPro" id="IPR003593">
    <property type="entry name" value="AAA+_ATPase"/>
</dbReference>
<reference evidence="8 15" key="4">
    <citation type="journal article" date="2018" name="Proc. Natl. Acad. Sci. U.S.A.">
        <title>Nonmutational mechanism of inheritance in the Archaeon Sulfolobus solfataricus.</title>
        <authorList>
            <person name="Payne S."/>
            <person name="McCarthy S."/>
            <person name="Johnson T."/>
            <person name="North E."/>
            <person name="Blum P."/>
        </authorList>
    </citation>
    <scope>NUCLEOTIDE SEQUENCE [LARGE SCALE GENOMIC DNA]</scope>
    <source>
        <strain evidence="8 15">SUL120</strain>
    </source>
</reference>
<dbReference type="PANTHER" id="PTHR43067">
    <property type="entry name" value="OLIGOPEPTIDE/DIPEPTIDE ABC TRANSPORTER, ATPASE SUBUNIT"/>
    <property type="match status" value="1"/>
</dbReference>
<dbReference type="Proteomes" id="UP000594632">
    <property type="component" value="Chromosome"/>
</dbReference>
<dbReference type="Pfam" id="PF08352">
    <property type="entry name" value="oligo_HPY"/>
    <property type="match status" value="1"/>
</dbReference>
<dbReference type="PANTHER" id="PTHR43067:SF3">
    <property type="entry name" value="MALTOSE ABC TRANSPORTER, ATP-BINDING PROTEIN"/>
    <property type="match status" value="1"/>
</dbReference>
<dbReference type="EMBL" id="CP011056">
    <property type="protein sequence ID" value="AKA75885.1"/>
    <property type="molecule type" value="Genomic_DNA"/>
</dbReference>
<dbReference type="InterPro" id="IPR027417">
    <property type="entry name" value="P-loop_NTPase"/>
</dbReference>
<accession>A0A0E3JWS4</accession>
<dbReference type="KEGG" id="ssof:SULC_0823"/>
<evidence type="ECO:0000313" key="12">
    <source>
        <dbReference type="Proteomes" id="UP000033085"/>
    </source>
</evidence>
<dbReference type="Proteomes" id="UP000033106">
    <property type="component" value="Chromosome"/>
</dbReference>
<dbReference type="PATRIC" id="fig|2287.6.peg.869"/>
<evidence type="ECO:0000313" key="6">
    <source>
        <dbReference type="EMBL" id="AKA75885.1"/>
    </source>
</evidence>
<evidence type="ECO:0000313" key="7">
    <source>
        <dbReference type="EMBL" id="AKA78578.1"/>
    </source>
</evidence>